<reference evidence="3 4" key="1">
    <citation type="journal article" date="2014" name="Genome Announc.">
        <title>Draft genome sequences of the altered schaedler flora, a defined bacterial community from gnotobiotic mice.</title>
        <authorList>
            <person name="Wannemuehler M.J."/>
            <person name="Overstreet A.M."/>
            <person name="Ward D.V."/>
            <person name="Phillips G.J."/>
        </authorList>
    </citation>
    <scope>NUCLEOTIDE SEQUENCE [LARGE SCALE GENOMIC DNA]</scope>
    <source>
        <strain evidence="3 4">ASF492</strain>
    </source>
</reference>
<organism evidence="3 4">
    <name type="scientific">Eubacterium plexicaudatum ASF492</name>
    <dbReference type="NCBI Taxonomy" id="1235802"/>
    <lineage>
        <taxon>Bacteria</taxon>
        <taxon>Bacillati</taxon>
        <taxon>Bacillota</taxon>
        <taxon>Clostridia</taxon>
        <taxon>Eubacteriales</taxon>
        <taxon>Eubacteriaceae</taxon>
        <taxon>Eubacterium</taxon>
    </lineage>
</organism>
<feature type="transmembrane region" description="Helical" evidence="1">
    <location>
        <begin position="229"/>
        <end position="250"/>
    </location>
</feature>
<dbReference type="AlphaFoldDB" id="N2A8M2"/>
<dbReference type="PANTHER" id="PTHR48090:SF8">
    <property type="entry name" value="GLYCOSYLTRANSFERASE CSBB-RELATED"/>
    <property type="match status" value="1"/>
</dbReference>
<evidence type="ECO:0000313" key="3">
    <source>
        <dbReference type="EMBL" id="EMZ25742.1"/>
    </source>
</evidence>
<dbReference type="SUPFAM" id="SSF53448">
    <property type="entry name" value="Nucleotide-diphospho-sugar transferases"/>
    <property type="match status" value="1"/>
</dbReference>
<dbReference type="eggNOG" id="COG0463">
    <property type="taxonomic scope" value="Bacteria"/>
</dbReference>
<dbReference type="InterPro" id="IPR029044">
    <property type="entry name" value="Nucleotide-diphossugar_trans"/>
</dbReference>
<keyword evidence="4" id="KW-1185">Reference proteome</keyword>
<dbReference type="OrthoDB" id="9807778at2"/>
<dbReference type="Gene3D" id="3.90.550.10">
    <property type="entry name" value="Spore Coat Polysaccharide Biosynthesis Protein SpsA, Chain A"/>
    <property type="match status" value="1"/>
</dbReference>
<dbReference type="PATRIC" id="fig|1235802.3.peg.2913"/>
<dbReference type="EMBL" id="AQFT01000087">
    <property type="protein sequence ID" value="EMZ25742.1"/>
    <property type="molecule type" value="Genomic_DNA"/>
</dbReference>
<evidence type="ECO:0000256" key="1">
    <source>
        <dbReference type="SAM" id="Phobius"/>
    </source>
</evidence>
<dbReference type="Pfam" id="PF00535">
    <property type="entry name" value="Glycos_transf_2"/>
    <property type="match status" value="1"/>
</dbReference>
<dbReference type="CDD" id="cd04187">
    <property type="entry name" value="DPM1_like_bac"/>
    <property type="match status" value="1"/>
</dbReference>
<protein>
    <recommendedName>
        <fullName evidence="2">Glycosyltransferase 2-like domain-containing protein</fullName>
    </recommendedName>
</protein>
<dbReference type="GO" id="GO:0005886">
    <property type="term" value="C:plasma membrane"/>
    <property type="evidence" value="ECO:0007669"/>
    <property type="project" value="TreeGrafter"/>
</dbReference>
<dbReference type="PANTHER" id="PTHR48090">
    <property type="entry name" value="UNDECAPRENYL-PHOSPHATE 4-DEOXY-4-FORMAMIDO-L-ARABINOSE TRANSFERASE-RELATED"/>
    <property type="match status" value="1"/>
</dbReference>
<proteinExistence type="predicted"/>
<sequence length="321" mass="36879">MLLSLIVPCYNEQDAIPIFYKEAKQVLEEMAVDYELLFINDGSTDGTLKILQELARKDGQVYYISFSRNFGKEAAMYAGFCNVRGDYAAVMDVDLQDPPAMLPQMLQIIRSGEYDSVATRRSTRDGEPVVRSWFAKRFYRMINRISDADIVDGARDFRLMKREMVDTIVRMSEYNRFSKGIFGWIGFRTYWLAYENRSRAAGETKWNFRQLLRYAVDGVINFSQVPLSVASWFGMLMTAVAFAAVVFIVLRRLIWGDPVAGWASIVCMITLIGGIQLFCIGIMGQYIAKIYMEVKKRPHYIVAESNLRQDHKEGAPRCLER</sequence>
<dbReference type="HOGENOM" id="CLU_033536_0_1_9"/>
<keyword evidence="1" id="KW-0812">Transmembrane</keyword>
<evidence type="ECO:0000259" key="2">
    <source>
        <dbReference type="Pfam" id="PF00535"/>
    </source>
</evidence>
<evidence type="ECO:0000313" key="4">
    <source>
        <dbReference type="Proteomes" id="UP000012589"/>
    </source>
</evidence>
<dbReference type="Proteomes" id="UP000012589">
    <property type="component" value="Unassembled WGS sequence"/>
</dbReference>
<feature type="domain" description="Glycosyltransferase 2-like" evidence="2">
    <location>
        <begin position="4"/>
        <end position="167"/>
    </location>
</feature>
<name>N2A8M2_9FIRM</name>
<feature type="transmembrane region" description="Helical" evidence="1">
    <location>
        <begin position="262"/>
        <end position="288"/>
    </location>
</feature>
<keyword evidence="1" id="KW-0472">Membrane</keyword>
<accession>N2A8M2</accession>
<comment type="caution">
    <text evidence="3">The sequence shown here is derived from an EMBL/GenBank/DDBJ whole genome shotgun (WGS) entry which is preliminary data.</text>
</comment>
<dbReference type="InterPro" id="IPR050256">
    <property type="entry name" value="Glycosyltransferase_2"/>
</dbReference>
<keyword evidence="1" id="KW-1133">Transmembrane helix</keyword>
<dbReference type="InterPro" id="IPR001173">
    <property type="entry name" value="Glyco_trans_2-like"/>
</dbReference>
<dbReference type="STRING" id="1235802.C823_02758"/>
<gene>
    <name evidence="3" type="ORF">C823_02758</name>
</gene>